<evidence type="ECO:0000256" key="9">
    <source>
        <dbReference type="ARBA" id="ARBA00023139"/>
    </source>
</evidence>
<evidence type="ECO:0000256" key="13">
    <source>
        <dbReference type="SAM" id="SignalP"/>
    </source>
</evidence>
<protein>
    <recommendedName>
        <fullName evidence="4">Outer-membrane lipoprotein LolB</fullName>
    </recommendedName>
</protein>
<organism evidence="14 15">
    <name type="scientific">Noviherbaspirillum denitrificans</name>
    <dbReference type="NCBI Taxonomy" id="1968433"/>
    <lineage>
        <taxon>Bacteria</taxon>
        <taxon>Pseudomonadati</taxon>
        <taxon>Pseudomonadota</taxon>
        <taxon>Betaproteobacteria</taxon>
        <taxon>Burkholderiales</taxon>
        <taxon>Oxalobacteraceae</taxon>
        <taxon>Noviherbaspirillum</taxon>
    </lineage>
</organism>
<evidence type="ECO:0000256" key="4">
    <source>
        <dbReference type="ARBA" id="ARBA00016202"/>
    </source>
</evidence>
<dbReference type="GO" id="GO:0009279">
    <property type="term" value="C:cell outer membrane"/>
    <property type="evidence" value="ECO:0007669"/>
    <property type="project" value="UniProtKB-SubCell"/>
</dbReference>
<evidence type="ECO:0000313" key="14">
    <source>
        <dbReference type="EMBL" id="OWW20613.1"/>
    </source>
</evidence>
<dbReference type="NCBIfam" id="TIGR00548">
    <property type="entry name" value="lolB"/>
    <property type="match status" value="1"/>
</dbReference>
<evidence type="ECO:0000256" key="7">
    <source>
        <dbReference type="ARBA" id="ARBA00022927"/>
    </source>
</evidence>
<sequence length="200" mass="21917">MSLRLARAAAFALPLLLAGCATVTPSLPTTPGVERQFHDAIDIGGRLSVRYQANNREEAVHGSFTWSQSRERTVVTLLSPLGQTMAVVEVDADGATLRQAGQSERNAADVDTLTAQTLGWPLPVSGLREWLQGFAVDSAGKRRTASPAETQFESRDGWRIQYASWPDENPSRPRRIDLARHTGQAGDVSIRIVIDTWQPR</sequence>
<dbReference type="RefSeq" id="WP_088707484.1">
    <property type="nucleotide sequence ID" value="NZ_LSTO01000001.1"/>
</dbReference>
<evidence type="ECO:0000256" key="12">
    <source>
        <dbReference type="ARBA" id="ARBA00023288"/>
    </source>
</evidence>
<dbReference type="GO" id="GO:0015031">
    <property type="term" value="P:protein transport"/>
    <property type="evidence" value="ECO:0007669"/>
    <property type="project" value="UniProtKB-KW"/>
</dbReference>
<reference evidence="14 15" key="1">
    <citation type="submission" date="2016-02" db="EMBL/GenBank/DDBJ databases">
        <authorList>
            <person name="Wen L."/>
            <person name="He K."/>
            <person name="Yang H."/>
        </authorList>
    </citation>
    <scope>NUCLEOTIDE SEQUENCE [LARGE SCALE GENOMIC DNA]</scope>
    <source>
        <strain evidence="14 15">TSA40</strain>
    </source>
</reference>
<proteinExistence type="inferred from homology"/>
<dbReference type="Pfam" id="PF03550">
    <property type="entry name" value="LolB"/>
    <property type="match status" value="1"/>
</dbReference>
<dbReference type="OrthoDB" id="9797618at2"/>
<keyword evidence="7" id="KW-0653">Protein transport</keyword>
<dbReference type="Proteomes" id="UP000197535">
    <property type="component" value="Unassembled WGS sequence"/>
</dbReference>
<evidence type="ECO:0000256" key="3">
    <source>
        <dbReference type="ARBA" id="ARBA00011245"/>
    </source>
</evidence>
<comment type="similarity">
    <text evidence="2">Belongs to the LolB family.</text>
</comment>
<evidence type="ECO:0000256" key="1">
    <source>
        <dbReference type="ARBA" id="ARBA00004459"/>
    </source>
</evidence>
<evidence type="ECO:0000256" key="5">
    <source>
        <dbReference type="ARBA" id="ARBA00022448"/>
    </source>
</evidence>
<evidence type="ECO:0000256" key="6">
    <source>
        <dbReference type="ARBA" id="ARBA00022729"/>
    </source>
</evidence>
<dbReference type="InterPro" id="IPR029046">
    <property type="entry name" value="LolA/LolB/LppX"/>
</dbReference>
<keyword evidence="12 14" id="KW-0449">Lipoprotein</keyword>
<accession>A0A254TJ57</accession>
<dbReference type="CDD" id="cd16326">
    <property type="entry name" value="LolB"/>
    <property type="match status" value="1"/>
</dbReference>
<keyword evidence="10" id="KW-0143">Chaperone</keyword>
<keyword evidence="15" id="KW-1185">Reference proteome</keyword>
<keyword evidence="11" id="KW-0998">Cell outer membrane</keyword>
<dbReference type="PROSITE" id="PS51257">
    <property type="entry name" value="PROKAR_LIPOPROTEIN"/>
    <property type="match status" value="1"/>
</dbReference>
<name>A0A254TJ57_9BURK</name>
<feature type="signal peptide" evidence="13">
    <location>
        <begin position="1"/>
        <end position="23"/>
    </location>
</feature>
<evidence type="ECO:0000256" key="11">
    <source>
        <dbReference type="ARBA" id="ARBA00023237"/>
    </source>
</evidence>
<comment type="caution">
    <text evidence="14">The sequence shown here is derived from an EMBL/GenBank/DDBJ whole genome shotgun (WGS) entry which is preliminary data.</text>
</comment>
<dbReference type="EMBL" id="LSTO01000001">
    <property type="protein sequence ID" value="OWW20613.1"/>
    <property type="molecule type" value="Genomic_DNA"/>
</dbReference>
<comment type="subunit">
    <text evidence="3">Monomer.</text>
</comment>
<keyword evidence="6 13" id="KW-0732">Signal</keyword>
<dbReference type="SUPFAM" id="SSF89392">
    <property type="entry name" value="Prokaryotic lipoproteins and lipoprotein localization factors"/>
    <property type="match status" value="1"/>
</dbReference>
<keyword evidence="5" id="KW-0813">Transport</keyword>
<dbReference type="Gene3D" id="2.50.20.10">
    <property type="entry name" value="Lipoprotein localisation LolA/LolB/LppX"/>
    <property type="match status" value="1"/>
</dbReference>
<evidence type="ECO:0000256" key="8">
    <source>
        <dbReference type="ARBA" id="ARBA00023136"/>
    </source>
</evidence>
<evidence type="ECO:0000256" key="10">
    <source>
        <dbReference type="ARBA" id="ARBA00023186"/>
    </source>
</evidence>
<keyword evidence="8" id="KW-0472">Membrane</keyword>
<dbReference type="AlphaFoldDB" id="A0A254TJ57"/>
<dbReference type="InterPro" id="IPR004565">
    <property type="entry name" value="OM_lipoprot_LolB"/>
</dbReference>
<comment type="subcellular location">
    <subcellularLocation>
        <location evidence="1">Cell outer membrane</location>
        <topology evidence="1">Lipid-anchor</topology>
    </subcellularLocation>
</comment>
<keyword evidence="9" id="KW-0564">Palmitate</keyword>
<feature type="chain" id="PRO_5012874709" description="Outer-membrane lipoprotein LolB" evidence="13">
    <location>
        <begin position="24"/>
        <end position="200"/>
    </location>
</feature>
<evidence type="ECO:0000313" key="15">
    <source>
        <dbReference type="Proteomes" id="UP000197535"/>
    </source>
</evidence>
<gene>
    <name evidence="14" type="ORF">AYR66_15095</name>
</gene>
<evidence type="ECO:0000256" key="2">
    <source>
        <dbReference type="ARBA" id="ARBA00009696"/>
    </source>
</evidence>